<evidence type="ECO:0000259" key="24">
    <source>
        <dbReference type="PROSITE" id="PS50972"/>
    </source>
</evidence>
<keyword evidence="15 21" id="KW-0862">Zinc</keyword>
<evidence type="ECO:0000256" key="11">
    <source>
        <dbReference type="ARBA" id="ARBA00022679"/>
    </source>
</evidence>
<evidence type="ECO:0000313" key="28">
    <source>
        <dbReference type="EMBL" id="PIM95596.1"/>
    </source>
</evidence>
<dbReference type="Gene3D" id="3.20.20.330">
    <property type="entry name" value="Homocysteine-binding-like domain"/>
    <property type="match status" value="1"/>
</dbReference>
<dbReference type="PANTHER" id="PTHR45833:SF1">
    <property type="entry name" value="METHIONINE SYNTHASE"/>
    <property type="match status" value="1"/>
</dbReference>
<dbReference type="InterPro" id="IPR003726">
    <property type="entry name" value="HCY_dom"/>
</dbReference>
<dbReference type="PROSITE" id="PS50970">
    <property type="entry name" value="HCY"/>
    <property type="match status" value="1"/>
</dbReference>
<evidence type="ECO:0000256" key="5">
    <source>
        <dbReference type="ARBA" id="ARBA00010398"/>
    </source>
</evidence>
<evidence type="ECO:0000256" key="14">
    <source>
        <dbReference type="ARBA" id="ARBA00022737"/>
    </source>
</evidence>
<feature type="domain" description="AdoMet activation" evidence="25">
    <location>
        <begin position="863"/>
        <end position="1193"/>
    </location>
</feature>
<dbReference type="InterPro" id="IPR004223">
    <property type="entry name" value="VitB12-dep_Met_synth_activ_dom"/>
</dbReference>
<comment type="cofactor">
    <cofactor evidence="3 21">
        <name>methylcob(III)alamin</name>
        <dbReference type="ChEBI" id="CHEBI:28115"/>
    </cofactor>
</comment>
<evidence type="ECO:0000256" key="17">
    <source>
        <dbReference type="ARBA" id="ARBA00023285"/>
    </source>
</evidence>
<organism evidence="28 29">
    <name type="scientific">Candidatus Hodgkinia cicadicola</name>
    <dbReference type="NCBI Taxonomy" id="573658"/>
    <lineage>
        <taxon>Bacteria</taxon>
        <taxon>Pseudomonadati</taxon>
        <taxon>Pseudomonadota</taxon>
        <taxon>Alphaproteobacteria</taxon>
        <taxon>Hyphomicrobiales</taxon>
        <taxon>Candidatus Hodgkinia</taxon>
    </lineage>
</organism>
<proteinExistence type="inferred from homology"/>
<feature type="binding site" evidence="22">
    <location>
        <position position="250"/>
    </location>
    <ligand>
        <name>Zn(2+)</name>
        <dbReference type="ChEBI" id="CHEBI:29105"/>
    </ligand>
</feature>
<dbReference type="SUPFAM" id="SSF56507">
    <property type="entry name" value="Methionine synthase activation domain-like"/>
    <property type="match status" value="1"/>
</dbReference>
<feature type="domain" description="Hcy-binding" evidence="23">
    <location>
        <begin position="16"/>
        <end position="326"/>
    </location>
</feature>
<keyword evidence="12 21" id="KW-0949">S-adenosyl-L-methionine</keyword>
<dbReference type="PANTHER" id="PTHR45833">
    <property type="entry name" value="METHIONINE SYNTHASE"/>
    <property type="match status" value="1"/>
</dbReference>
<dbReference type="Gene3D" id="3.10.196.10">
    <property type="entry name" value="Vitamin B12-dependent methionine synthase, activation domain"/>
    <property type="match status" value="1"/>
</dbReference>
<keyword evidence="16 21" id="KW-0486">Methionine biosynthesis</keyword>
<evidence type="ECO:0000256" key="3">
    <source>
        <dbReference type="ARBA" id="ARBA00001956"/>
    </source>
</evidence>
<keyword evidence="9 21" id="KW-0028">Amino-acid biosynthesis</keyword>
<comment type="function">
    <text evidence="18 21">Catalyzes the transfer of a methyl group from methyl-cobalamin to homocysteine, yielding enzyme-bound cob(I)alamin and methionine. Subsequently, remethylates the cofactor using methyltetrahydrofolate.</text>
</comment>
<dbReference type="Pfam" id="PF02607">
    <property type="entry name" value="B12-binding_2"/>
    <property type="match status" value="1"/>
</dbReference>
<keyword evidence="13 21" id="KW-0479">Metal-binding</keyword>
<name>A0ABX4MJ29_9HYPH</name>
<dbReference type="SUPFAM" id="SSF47644">
    <property type="entry name" value="Methionine synthase domain"/>
    <property type="match status" value="1"/>
</dbReference>
<evidence type="ECO:0000256" key="21">
    <source>
        <dbReference type="PIRNR" id="PIRNR000381"/>
    </source>
</evidence>
<dbReference type="Gene3D" id="3.20.20.20">
    <property type="entry name" value="Dihydropteroate synthase-like"/>
    <property type="match status" value="1"/>
</dbReference>
<evidence type="ECO:0000259" key="27">
    <source>
        <dbReference type="PROSITE" id="PS51337"/>
    </source>
</evidence>
<feature type="binding site" evidence="22">
    <location>
        <position position="311"/>
    </location>
    <ligand>
        <name>Zn(2+)</name>
        <dbReference type="ChEBI" id="CHEBI:29105"/>
    </ligand>
</feature>
<comment type="domain">
    <text evidence="21">Modular enzyme with four functionally distinct domains. The isolated Hcy-binding domain catalyzes methyl transfer from free methylcobalamin to homocysteine. The Hcy-binding domain in association with the pterin-binding domain catalyzes the methylation of cob(I)alamin by methyltetrahydrofolate and the methylation of homocysteine. The B12-binding domain binds the cofactor. The AdoMet activation domain binds S-adenosyl-L-methionine. Under aerobic conditions cob(I)alamin can be converted to inactive cob(II)alamin. Reductive methylation by S-adenosyl-L-methionine and flavodoxin regenerates methylcobalamin.</text>
</comment>
<keyword evidence="14" id="KW-0677">Repeat</keyword>
<keyword evidence="29" id="KW-1185">Reference proteome</keyword>
<keyword evidence="8 21" id="KW-0489">Methyltransferase</keyword>
<dbReference type="PROSITE" id="PS50974">
    <property type="entry name" value="ADOMET_ACTIVATION"/>
    <property type="match status" value="1"/>
</dbReference>
<dbReference type="InterPro" id="IPR011822">
    <property type="entry name" value="MetH"/>
</dbReference>
<dbReference type="NCBIfam" id="TIGR02082">
    <property type="entry name" value="metH"/>
    <property type="match status" value="1"/>
</dbReference>
<evidence type="ECO:0000256" key="2">
    <source>
        <dbReference type="ARBA" id="ARBA00001947"/>
    </source>
</evidence>
<dbReference type="InterPro" id="IPR003759">
    <property type="entry name" value="Cbl-bd_cap"/>
</dbReference>
<dbReference type="InterPro" id="IPR000489">
    <property type="entry name" value="Pterin-binding_dom"/>
</dbReference>
<feature type="domain" description="B12-binding N-terminal" evidence="27">
    <location>
        <begin position="650"/>
        <end position="743"/>
    </location>
</feature>
<dbReference type="Pfam" id="PF02310">
    <property type="entry name" value="B12-binding"/>
    <property type="match status" value="1"/>
</dbReference>
<dbReference type="InterPro" id="IPR011005">
    <property type="entry name" value="Dihydropteroate_synth-like_sf"/>
</dbReference>
<reference evidence="28" key="1">
    <citation type="submission" date="2017-09" db="EMBL/GenBank/DDBJ databases">
        <authorList>
            <person name="Campbell M.A."/>
            <person name="Lukasik P."/>
            <person name="Simon C."/>
            <person name="McCutcheon J.P."/>
        </authorList>
    </citation>
    <scope>NUCLEOTIDE SEQUENCE [LARGE SCALE GENOMIC DNA]</scope>
    <source>
        <strain evidence="28">TRYCRA</strain>
    </source>
</reference>
<dbReference type="GO" id="GO:0008705">
    <property type="term" value="F:methionine synthase activity"/>
    <property type="evidence" value="ECO:0007669"/>
    <property type="project" value="UniProtKB-EC"/>
</dbReference>
<dbReference type="EC" id="2.1.1.13" evidence="6 20"/>
<dbReference type="InterPro" id="IPR036594">
    <property type="entry name" value="Meth_synthase_dom"/>
</dbReference>
<comment type="caution">
    <text evidence="28">The sequence shown here is derived from an EMBL/GenBank/DDBJ whole genome shotgun (WGS) entry which is preliminary data.</text>
</comment>
<feature type="binding site" evidence="22">
    <location>
        <position position="312"/>
    </location>
    <ligand>
        <name>Zn(2+)</name>
        <dbReference type="ChEBI" id="CHEBI:29105"/>
    </ligand>
</feature>
<dbReference type="GO" id="GO:0032259">
    <property type="term" value="P:methylation"/>
    <property type="evidence" value="ECO:0007669"/>
    <property type="project" value="UniProtKB-KW"/>
</dbReference>
<evidence type="ECO:0000256" key="22">
    <source>
        <dbReference type="PROSITE-ProRule" id="PRU00333"/>
    </source>
</evidence>
<dbReference type="PIRSF" id="PIRSF000381">
    <property type="entry name" value="MetH"/>
    <property type="match status" value="1"/>
</dbReference>
<dbReference type="SUPFAM" id="SSF52242">
    <property type="entry name" value="Cobalamin (vitamin B12)-binding domain"/>
    <property type="match status" value="1"/>
</dbReference>
<evidence type="ECO:0000256" key="4">
    <source>
        <dbReference type="ARBA" id="ARBA00005178"/>
    </source>
</evidence>
<dbReference type="SUPFAM" id="SSF51717">
    <property type="entry name" value="Dihydropteroate synthetase-like"/>
    <property type="match status" value="1"/>
</dbReference>
<sequence>MDSINWMDKLNKTNAYEALLKLGKKRRLILDGGMGTQIQKFKLKDRHYGGKENRGNNDVLNITQPRVIEKIHLDYLNAGADIIETNTFNSNSISQADYGNRFSCEELNRSAVLIAMRAKLKYSFRSKRRVFIAGSIGPTNKSLSIPSDALKPASRNVSFDEMVLSYKQQINTLLTMNVDMLLIETVFDTLNVKAALLAYLEICEQLKTKHALVISVTISDASGRTLSGQTLKAFWNSVKHADPLGIGLNCALGPEKLSQYALELSTITGKPIWIYPNAGLPNEEGKYTQNADDFAEQMKKIIKYACVLGGCCGSTPEHISKLKWFKLINKSNKYLCDGDHQTCLVLSGLESIEINRKGFYKIGERANVSGSSKFKAMISSGNYEMALDIVRQQVMKGAQIIDINMDDALLDSKVEISKFLNLINSEPDLSALPIMIDSSDWGTLLIGMKHIQGRGIVNSISLKDGDQQFIEKAKLIKMHGCLPVTIAFDERGQASTIERRFDICKRVCKLLKEEVGFNDEEIIIDLNTFAIATGIVEHDSNALELIKSIKLISIVFPKVNLVLGVSNLSFSFRGNNKIRESLHCVFLKNAKDVGLNLGILNVQSQITYESLSNKIRDLCEELILNKRQVLIEEILDVFNDKSNTVSGDESMHNWRDWHIKSRIIHAIVSGIDKYIEDDSLKLAHDIGALQVIEGPLMEGMNIIGKLFGDGKMFLPQVIKAARVMKMAVNSITPLIETKQTMKRNVIVMATVKGDVHDIGKNIVSIVLSCNNYKIIDLGTMVPANEIVQAAIKYKADAVGVSGLISPSLDEMIKVARLMQKKLLSIPLIVGGATTSKLHTAIKLYPEYPNGIVVHVKDASKVVDVVSKLFSKTKDVYINALKTDYNLIIDIYNRSKSKQHMVSFETSLSRSFKYIKRTNANVSFIGTKTSCISNLKPLLVGYKSNETNVVMAKAMTLRERILNKMVSERWVSIRRTITMMKAVKRHESICVLDSHNSLIAKLPMLRQQVDKKICLGLSDFVDDRDDNIATYCCVVGIESTIIHRYFKDRNRMQCASTFKSICDSLVEMCSENTYNTIRYHVWSGICECTQGDVVGRRAGIRPAPGYPIIPDHRLKLSLLRISSISEKTGLMISDSWSFLPQTSILSIVFINPYAYYFGIKHIDEQQVVSYSRLSRRSIKSTENSLNALLCYVPKSILTQ</sequence>
<evidence type="ECO:0000256" key="9">
    <source>
        <dbReference type="ARBA" id="ARBA00022605"/>
    </source>
</evidence>
<dbReference type="Gene3D" id="3.40.50.280">
    <property type="entry name" value="Cobalamin-binding domain"/>
    <property type="match status" value="1"/>
</dbReference>
<evidence type="ECO:0000256" key="13">
    <source>
        <dbReference type="ARBA" id="ARBA00022723"/>
    </source>
</evidence>
<dbReference type="SMART" id="SM01018">
    <property type="entry name" value="B12-binding_2"/>
    <property type="match status" value="1"/>
</dbReference>
<dbReference type="InterPro" id="IPR036724">
    <property type="entry name" value="Cobalamin-bd_sf"/>
</dbReference>
<dbReference type="SUPFAM" id="SSF82282">
    <property type="entry name" value="Homocysteine S-methyltransferase"/>
    <property type="match status" value="1"/>
</dbReference>
<comment type="catalytic activity">
    <reaction evidence="1 21">
        <text>(6S)-5-methyl-5,6,7,8-tetrahydrofolate + L-homocysteine = (6S)-5,6,7,8-tetrahydrofolate + L-methionine</text>
        <dbReference type="Rhea" id="RHEA:11172"/>
        <dbReference type="ChEBI" id="CHEBI:18608"/>
        <dbReference type="ChEBI" id="CHEBI:57453"/>
        <dbReference type="ChEBI" id="CHEBI:57844"/>
        <dbReference type="ChEBI" id="CHEBI:58199"/>
        <dbReference type="EC" id="2.1.1.13"/>
    </reaction>
</comment>
<evidence type="ECO:0000313" key="29">
    <source>
        <dbReference type="Proteomes" id="UP000228979"/>
    </source>
</evidence>
<evidence type="ECO:0000256" key="10">
    <source>
        <dbReference type="ARBA" id="ARBA00022628"/>
    </source>
</evidence>
<keyword evidence="11 21" id="KW-0808">Transferase</keyword>
<dbReference type="EMBL" id="NXGP01000080">
    <property type="protein sequence ID" value="PIM95596.1"/>
    <property type="molecule type" value="Genomic_DNA"/>
</dbReference>
<dbReference type="Pfam" id="PF02574">
    <property type="entry name" value="S-methyl_trans"/>
    <property type="match status" value="1"/>
</dbReference>
<keyword evidence="17 21" id="KW-0170">Cobalt</keyword>
<dbReference type="InterPro" id="IPR006158">
    <property type="entry name" value="Cobalamin-bd"/>
</dbReference>
<evidence type="ECO:0000256" key="15">
    <source>
        <dbReference type="ARBA" id="ARBA00022833"/>
    </source>
</evidence>
<dbReference type="InterPro" id="IPR037010">
    <property type="entry name" value="VitB12-dep_Met_synth_activ_sf"/>
</dbReference>
<dbReference type="Pfam" id="PF02965">
    <property type="entry name" value="Met_synt_B12"/>
    <property type="match status" value="1"/>
</dbReference>
<evidence type="ECO:0000256" key="16">
    <source>
        <dbReference type="ARBA" id="ARBA00023167"/>
    </source>
</evidence>
<dbReference type="Proteomes" id="UP000228979">
    <property type="component" value="Unassembled WGS sequence"/>
</dbReference>
<dbReference type="PROSITE" id="PS51337">
    <property type="entry name" value="B12_BINDING_NTER"/>
    <property type="match status" value="1"/>
</dbReference>
<evidence type="ECO:0000256" key="1">
    <source>
        <dbReference type="ARBA" id="ARBA00001700"/>
    </source>
</evidence>
<dbReference type="PROSITE" id="PS51332">
    <property type="entry name" value="B12_BINDING"/>
    <property type="match status" value="1"/>
</dbReference>
<comment type="pathway">
    <text evidence="4 21">Amino-acid biosynthesis; L-methionine biosynthesis via de novo pathway; L-methionine from L-homocysteine (MetH route): step 1/1.</text>
</comment>
<comment type="similarity">
    <text evidence="5">Belongs to the vitamin-B12 dependent methionine synthase family.</text>
</comment>
<dbReference type="Gene3D" id="1.10.1240.10">
    <property type="entry name" value="Methionine synthase domain"/>
    <property type="match status" value="1"/>
</dbReference>
<evidence type="ECO:0000256" key="7">
    <source>
        <dbReference type="ARBA" id="ARBA00013998"/>
    </source>
</evidence>
<gene>
    <name evidence="28" type="primary">metH</name>
    <name evidence="28" type="ORF">trycra_168</name>
</gene>
<evidence type="ECO:0000256" key="19">
    <source>
        <dbReference type="ARBA" id="ARBA00031040"/>
    </source>
</evidence>
<accession>A0ABX4MJ29</accession>
<evidence type="ECO:0000256" key="8">
    <source>
        <dbReference type="ARBA" id="ARBA00022603"/>
    </source>
</evidence>
<protein>
    <recommendedName>
        <fullName evidence="7 20">Methionine synthase</fullName>
        <ecNumber evidence="6 20">2.1.1.13</ecNumber>
    </recommendedName>
    <alternativeName>
        <fullName evidence="19 21">5-methyltetrahydrofolate--homocysteine methyltransferase</fullName>
    </alternativeName>
</protein>
<feature type="domain" description="B12-binding" evidence="26">
    <location>
        <begin position="743"/>
        <end position="879"/>
    </location>
</feature>
<evidence type="ECO:0000256" key="12">
    <source>
        <dbReference type="ARBA" id="ARBA00022691"/>
    </source>
</evidence>
<dbReference type="Pfam" id="PF00809">
    <property type="entry name" value="Pterin_bind"/>
    <property type="match status" value="1"/>
</dbReference>
<keyword evidence="10 21" id="KW-0846">Cobalamin</keyword>
<evidence type="ECO:0000259" key="25">
    <source>
        <dbReference type="PROSITE" id="PS50974"/>
    </source>
</evidence>
<comment type="cofactor">
    <cofactor evidence="2 21 22">
        <name>Zn(2+)</name>
        <dbReference type="ChEBI" id="CHEBI:29105"/>
    </cofactor>
</comment>
<dbReference type="PROSITE" id="PS50972">
    <property type="entry name" value="PTERIN_BINDING"/>
    <property type="match status" value="1"/>
</dbReference>
<dbReference type="InterPro" id="IPR036589">
    <property type="entry name" value="HCY_dom_sf"/>
</dbReference>
<evidence type="ECO:0000256" key="18">
    <source>
        <dbReference type="ARBA" id="ARBA00025552"/>
    </source>
</evidence>
<evidence type="ECO:0000256" key="6">
    <source>
        <dbReference type="ARBA" id="ARBA00012032"/>
    </source>
</evidence>
<dbReference type="InterPro" id="IPR050554">
    <property type="entry name" value="Met_Synthase/Corrinoid"/>
</dbReference>
<feature type="domain" description="Pterin-binding" evidence="24">
    <location>
        <begin position="359"/>
        <end position="624"/>
    </location>
</feature>
<evidence type="ECO:0000256" key="20">
    <source>
        <dbReference type="NCBIfam" id="TIGR02082"/>
    </source>
</evidence>
<evidence type="ECO:0000259" key="23">
    <source>
        <dbReference type="PROSITE" id="PS50970"/>
    </source>
</evidence>
<evidence type="ECO:0000259" key="26">
    <source>
        <dbReference type="PROSITE" id="PS51332"/>
    </source>
</evidence>